<keyword evidence="4" id="KW-1185">Reference proteome</keyword>
<protein>
    <submittedName>
        <fullName evidence="3">ABC transporter related protein</fullName>
    </submittedName>
</protein>
<dbReference type="InterPro" id="IPR027417">
    <property type="entry name" value="P-loop_NTPase"/>
</dbReference>
<reference evidence="3 4" key="1">
    <citation type="submission" date="2009-06" db="EMBL/GenBank/DDBJ databases">
        <title>The draft genome of Clostridium carboxidivorans P7.</title>
        <authorList>
            <consortium name="US DOE Joint Genome Institute (JGI-PGF)"/>
            <person name="Lucas S."/>
            <person name="Copeland A."/>
            <person name="Lapidus A."/>
            <person name="Glavina del Rio T."/>
            <person name="Tice H."/>
            <person name="Bruce D."/>
            <person name="Goodwin L."/>
            <person name="Pitluck S."/>
            <person name="Larimer F."/>
            <person name="Land M.L."/>
            <person name="Hauser L."/>
            <person name="Hemme C.L."/>
        </authorList>
    </citation>
    <scope>NUCLEOTIDE SEQUENCE [LARGE SCALE GENOMIC DNA]</scope>
    <source>
        <strain evidence="3 4">P7</strain>
    </source>
</reference>
<dbReference type="AlphaFoldDB" id="C6PUF6"/>
<feature type="domain" description="ABC transporter" evidence="2">
    <location>
        <begin position="8"/>
        <end position="91"/>
    </location>
</feature>
<dbReference type="PANTHER" id="PTHR42798">
    <property type="entry name" value="LIPOPROTEIN-RELEASING SYSTEM ATP-BINDING PROTEIN LOLD"/>
    <property type="match status" value="1"/>
</dbReference>
<dbReference type="Pfam" id="PF00005">
    <property type="entry name" value="ABC_tran"/>
    <property type="match status" value="1"/>
</dbReference>
<dbReference type="SUPFAM" id="SSF52540">
    <property type="entry name" value="P-loop containing nucleoside triphosphate hydrolases"/>
    <property type="match status" value="1"/>
</dbReference>
<dbReference type="GO" id="GO:0016887">
    <property type="term" value="F:ATP hydrolysis activity"/>
    <property type="evidence" value="ECO:0007669"/>
    <property type="project" value="InterPro"/>
</dbReference>
<sequence>MKIFEEENLDLYFKGIFLIDYMTVMQNVLTPINDDSKTSKAKAFSILNSFGIAHLADKKPHQLSVGQRQLTAIARALINDPKVIFADEPTAALDHTSAKKVINFLENYKKDTMIIIVTHDHSILKNADHVINMLDGTIESIDKERE</sequence>
<dbReference type="PANTHER" id="PTHR42798:SF7">
    <property type="entry name" value="ALPHA-D-RIBOSE 1-METHYLPHOSPHONATE 5-TRIPHOSPHATE SYNTHASE SUBUNIT PHNL"/>
    <property type="match status" value="1"/>
</dbReference>
<evidence type="ECO:0000313" key="3">
    <source>
        <dbReference type="EMBL" id="EET87154.1"/>
    </source>
</evidence>
<dbReference type="InterPro" id="IPR003439">
    <property type="entry name" value="ABC_transporter-like_ATP-bd"/>
</dbReference>
<organism evidence="3 4">
    <name type="scientific">Clostridium carboxidivorans P7</name>
    <dbReference type="NCBI Taxonomy" id="536227"/>
    <lineage>
        <taxon>Bacteria</taxon>
        <taxon>Bacillati</taxon>
        <taxon>Bacillota</taxon>
        <taxon>Clostridia</taxon>
        <taxon>Eubacteriales</taxon>
        <taxon>Clostridiaceae</taxon>
        <taxon>Clostridium</taxon>
    </lineage>
</organism>
<name>C6PUF6_9CLOT</name>
<comment type="similarity">
    <text evidence="1">Belongs to the ABC transporter superfamily.</text>
</comment>
<dbReference type="eggNOG" id="COG1136">
    <property type="taxonomic scope" value="Bacteria"/>
</dbReference>
<dbReference type="RefSeq" id="WP_007061308.1">
    <property type="nucleotide sequence ID" value="NZ_ACVI01000036.1"/>
</dbReference>
<proteinExistence type="inferred from homology"/>
<evidence type="ECO:0000256" key="1">
    <source>
        <dbReference type="ARBA" id="ARBA00005417"/>
    </source>
</evidence>
<evidence type="ECO:0000259" key="2">
    <source>
        <dbReference type="Pfam" id="PF00005"/>
    </source>
</evidence>
<comment type="caution">
    <text evidence="3">The sequence shown here is derived from an EMBL/GenBank/DDBJ whole genome shotgun (WGS) entry which is preliminary data.</text>
</comment>
<gene>
    <name evidence="3" type="ORF">CcarbDRAFT_2423</name>
</gene>
<dbReference type="STRING" id="536227.Ccar_06785"/>
<dbReference type="GO" id="GO:0005524">
    <property type="term" value="F:ATP binding"/>
    <property type="evidence" value="ECO:0007669"/>
    <property type="project" value="InterPro"/>
</dbReference>
<dbReference type="EMBL" id="ACVI01000036">
    <property type="protein sequence ID" value="EET87154.1"/>
    <property type="molecule type" value="Genomic_DNA"/>
</dbReference>
<accession>C6PUF6</accession>
<dbReference type="Gene3D" id="3.40.50.300">
    <property type="entry name" value="P-loop containing nucleotide triphosphate hydrolases"/>
    <property type="match status" value="1"/>
</dbReference>
<dbReference type="Proteomes" id="UP000004198">
    <property type="component" value="Unassembled WGS sequence"/>
</dbReference>
<evidence type="ECO:0000313" key="4">
    <source>
        <dbReference type="Proteomes" id="UP000004198"/>
    </source>
</evidence>